<dbReference type="SMART" id="SM00052">
    <property type="entry name" value="EAL"/>
    <property type="match status" value="1"/>
</dbReference>
<dbReference type="SUPFAM" id="SSF55073">
    <property type="entry name" value="Nucleotide cyclase"/>
    <property type="match status" value="2"/>
</dbReference>
<reference evidence="4 5" key="1">
    <citation type="submission" date="2016-10" db="EMBL/GenBank/DDBJ databases">
        <authorList>
            <person name="de Groot N.N."/>
        </authorList>
    </citation>
    <scope>NUCLEOTIDE SEQUENCE [LARGE SCALE GENOMIC DNA]</scope>
    <source>
        <strain evidence="4 5">DSM 5522</strain>
    </source>
</reference>
<dbReference type="NCBIfam" id="TIGR00254">
    <property type="entry name" value="GGDEF"/>
    <property type="match status" value="1"/>
</dbReference>
<dbReference type="Proteomes" id="UP000198838">
    <property type="component" value="Unassembled WGS sequence"/>
</dbReference>
<keyword evidence="5" id="KW-1185">Reference proteome</keyword>
<dbReference type="InterPro" id="IPR000160">
    <property type="entry name" value="GGDEF_dom"/>
</dbReference>
<dbReference type="PROSITE" id="PS50887">
    <property type="entry name" value="GGDEF"/>
    <property type="match status" value="2"/>
</dbReference>
<feature type="domain" description="GGDEF" evidence="3">
    <location>
        <begin position="348"/>
        <end position="479"/>
    </location>
</feature>
<dbReference type="InterPro" id="IPR001633">
    <property type="entry name" value="EAL_dom"/>
</dbReference>
<feature type="transmembrane region" description="Helical" evidence="1">
    <location>
        <begin position="7"/>
        <end position="30"/>
    </location>
</feature>
<dbReference type="PANTHER" id="PTHR33121">
    <property type="entry name" value="CYCLIC DI-GMP PHOSPHODIESTERASE PDEF"/>
    <property type="match status" value="1"/>
</dbReference>
<dbReference type="SMART" id="SM00267">
    <property type="entry name" value="GGDEF"/>
    <property type="match status" value="1"/>
</dbReference>
<dbReference type="GO" id="GO:0071111">
    <property type="term" value="F:cyclic-guanylate-specific phosphodiesterase activity"/>
    <property type="evidence" value="ECO:0007669"/>
    <property type="project" value="InterPro"/>
</dbReference>
<feature type="domain" description="EAL" evidence="2">
    <location>
        <begin position="645"/>
        <end position="899"/>
    </location>
</feature>
<dbReference type="Pfam" id="PF00990">
    <property type="entry name" value="GGDEF"/>
    <property type="match status" value="1"/>
</dbReference>
<dbReference type="OrthoDB" id="9805474at2"/>
<dbReference type="PROSITE" id="PS50883">
    <property type="entry name" value="EAL"/>
    <property type="match status" value="1"/>
</dbReference>
<name>A0A1I1A584_9FIRM</name>
<evidence type="ECO:0000313" key="5">
    <source>
        <dbReference type="Proteomes" id="UP000198838"/>
    </source>
</evidence>
<dbReference type="STRING" id="1120918.SAMN05216249_1214"/>
<evidence type="ECO:0000259" key="2">
    <source>
        <dbReference type="PROSITE" id="PS50883"/>
    </source>
</evidence>
<dbReference type="CDD" id="cd01948">
    <property type="entry name" value="EAL"/>
    <property type="match status" value="1"/>
</dbReference>
<dbReference type="PANTHER" id="PTHR33121:SF71">
    <property type="entry name" value="OXYGEN SENSOR PROTEIN DOSP"/>
    <property type="match status" value="1"/>
</dbReference>
<feature type="domain" description="GGDEF" evidence="3">
    <location>
        <begin position="511"/>
        <end position="638"/>
    </location>
</feature>
<evidence type="ECO:0000259" key="3">
    <source>
        <dbReference type="PROSITE" id="PS50887"/>
    </source>
</evidence>
<keyword evidence="1" id="KW-0472">Membrane</keyword>
<organism evidence="4 5">
    <name type="scientific">Acetitomaculum ruminis DSM 5522</name>
    <dbReference type="NCBI Taxonomy" id="1120918"/>
    <lineage>
        <taxon>Bacteria</taxon>
        <taxon>Bacillati</taxon>
        <taxon>Bacillota</taxon>
        <taxon>Clostridia</taxon>
        <taxon>Lachnospirales</taxon>
        <taxon>Lachnospiraceae</taxon>
        <taxon>Acetitomaculum</taxon>
    </lineage>
</organism>
<dbReference type="RefSeq" id="WP_092874119.1">
    <property type="nucleotide sequence ID" value="NZ_FOJY01000021.1"/>
</dbReference>
<dbReference type="Gene3D" id="3.20.20.450">
    <property type="entry name" value="EAL domain"/>
    <property type="match status" value="1"/>
</dbReference>
<gene>
    <name evidence="4" type="ORF">SAMN05216249_1214</name>
</gene>
<dbReference type="Pfam" id="PF00563">
    <property type="entry name" value="EAL"/>
    <property type="match status" value="1"/>
</dbReference>
<evidence type="ECO:0000256" key="1">
    <source>
        <dbReference type="SAM" id="Phobius"/>
    </source>
</evidence>
<dbReference type="InterPro" id="IPR035919">
    <property type="entry name" value="EAL_sf"/>
</dbReference>
<proteinExistence type="predicted"/>
<keyword evidence="1" id="KW-0812">Transmembrane</keyword>
<dbReference type="CDD" id="cd01949">
    <property type="entry name" value="GGDEF"/>
    <property type="match status" value="1"/>
</dbReference>
<feature type="transmembrane region" description="Helical" evidence="1">
    <location>
        <begin position="291"/>
        <end position="311"/>
    </location>
</feature>
<evidence type="ECO:0000313" key="4">
    <source>
        <dbReference type="EMBL" id="SFB32526.1"/>
    </source>
</evidence>
<keyword evidence="1" id="KW-1133">Transmembrane helix</keyword>
<dbReference type="EMBL" id="FOJY01000021">
    <property type="protein sequence ID" value="SFB32526.1"/>
    <property type="molecule type" value="Genomic_DNA"/>
</dbReference>
<dbReference type="SUPFAM" id="SSF141868">
    <property type="entry name" value="EAL domain-like"/>
    <property type="match status" value="1"/>
</dbReference>
<dbReference type="InterPro" id="IPR043128">
    <property type="entry name" value="Rev_trsase/Diguanyl_cyclase"/>
</dbReference>
<accession>A0A1I1A584</accession>
<dbReference type="InterPro" id="IPR050706">
    <property type="entry name" value="Cyclic-di-GMP_PDE-like"/>
</dbReference>
<dbReference type="InterPro" id="IPR029787">
    <property type="entry name" value="Nucleotide_cyclase"/>
</dbReference>
<dbReference type="AlphaFoldDB" id="A0A1I1A584"/>
<protein>
    <submittedName>
        <fullName evidence="4">Diguanylate cyclase (GGDEF) domain-containing protein</fullName>
    </submittedName>
</protein>
<dbReference type="Gene3D" id="3.30.70.270">
    <property type="match status" value="2"/>
</dbReference>
<sequence>MKTDIKDYIFAIVTFVICVVISIVGFILSYQNFERETKNYIKKVEESKLEGINRVVSGYYNLAEALSVVALLDEDLDNFELIAKHIVEYKSENDADVASYLSAASMVFLAPQGIVSKTYSSGNVKFSLKNINLYTYQYLHDYVNYSVKNKLPAATGKVLINSQNDNKDGAFEAFLIIMPVVNKENEIWGFAGVVVDFNAFVELCDFSTITTETKTDLYERNEYDYALYIENDEKDKNVGVVSYSDEKLLNYSYDDERYITSQISFSDKKWILAVTPKDGIWASTTFLRVEAIVFLFISILITIITNLLISYKKQNSENLKLSYRDALTGLLNQRAFMRDLKELEKKGSYFGVMFVDLDEFKKINDDYGHAAGDEVLITTSNRVKEVLGEEGRVYRIGGDEFTVIIEVDRDREYYIELIEKIRNLVTKSIVINGEEIETDLSTGYARCPYDGKNYEEILKVADDAMYNSKGSKKMIKKNTGKDVVTGLIMMDTFRYVAPQIISNMFKKGKQEDVVLEHINIRGFETYNELNGYPKGYKFLKYIADEIIGLFPDRLCTRRSENNFIVILYKNEAELLIRHLNESIRNHELLDSVRVQAGIYVIDSLENFDINKVCNKARIACDYIRDKINTDYEYYTYEMGEEVHDVNMILSNFEKALKKKDIKLYFQPIMRTISGKVNSLEVLSRWYFSEDKILQPKEFIGVLEQFKLIHHLDLYILEESCKVYSTAKAKGDDMPSFSINFSKVDFEICDICKYIEEITDMYNVPRDVVIIEIAENSLGDEKGLVGLGIKRLRSGGFKIHLDDFGSGFSVLNVLNEYDLDVIKLDMKYMNDVINDGKAKKILLSMVDMAKHLQVQTLCEGVETSEQFEFAKSIGCDFVQGFLSGKSELYEDMNYDIIKGIYDLEDLETKSYYDDIGRVNFQSFNPAVAFFAGEEKDINIMSMAIIEVLEDNVRYLYTSPQYLKLISDMGYNSMDMEEMQEVLKKKIGERKEILERCKNADKYEELDFLDYIGTDLTLKIIAVKIAENSIKNAHAFVVFVGNN</sequence>